<dbReference type="PROSITE" id="PS50937">
    <property type="entry name" value="HTH_MERR_2"/>
    <property type="match status" value="1"/>
</dbReference>
<reference evidence="3 4" key="1">
    <citation type="submission" date="2020-08" db="EMBL/GenBank/DDBJ databases">
        <title>Genomic Encyclopedia of Type Strains, Phase IV (KMG-IV): sequencing the most valuable type-strain genomes for metagenomic binning, comparative biology and taxonomic classification.</title>
        <authorList>
            <person name="Goeker M."/>
        </authorList>
    </citation>
    <scope>NUCLEOTIDE SEQUENCE [LARGE SCALE GENOMIC DNA]</scope>
    <source>
        <strain evidence="3 4">DSM 103377</strain>
    </source>
</reference>
<dbReference type="EMBL" id="JACIJS010000006">
    <property type="protein sequence ID" value="MBB5516119.1"/>
    <property type="molecule type" value="Genomic_DNA"/>
</dbReference>
<sequence>MHTIGDMARAAGVKITTIRTYERSGLMPEPGRTWGGQRRYDQEALDRLRFIRHARELGFDLDAIRDFLTLATRPAARSTAGGSLAARQLADVRDRIARLQRLETALAEMVTAHDGHPGGSVLRSLADPADGETEH</sequence>
<dbReference type="PROSITE" id="PS00552">
    <property type="entry name" value="HTH_MERR_1"/>
    <property type="match status" value="1"/>
</dbReference>
<dbReference type="CDD" id="cd04785">
    <property type="entry name" value="HTH_CadR-PbrR-like"/>
    <property type="match status" value="1"/>
</dbReference>
<dbReference type="Pfam" id="PF13411">
    <property type="entry name" value="MerR_1"/>
    <property type="match status" value="1"/>
</dbReference>
<dbReference type="SMART" id="SM00422">
    <property type="entry name" value="HTH_MERR"/>
    <property type="match status" value="1"/>
</dbReference>
<dbReference type="PRINTS" id="PR00040">
    <property type="entry name" value="HTHMERR"/>
</dbReference>
<keyword evidence="4" id="KW-1185">Reference proteome</keyword>
<evidence type="ECO:0000256" key="1">
    <source>
        <dbReference type="ARBA" id="ARBA00023125"/>
    </source>
</evidence>
<dbReference type="InterPro" id="IPR009061">
    <property type="entry name" value="DNA-bd_dom_put_sf"/>
</dbReference>
<accession>A0A840WM35</accession>
<evidence type="ECO:0000259" key="2">
    <source>
        <dbReference type="PROSITE" id="PS50937"/>
    </source>
</evidence>
<dbReference type="RefSeq" id="WP_184011439.1">
    <property type="nucleotide sequence ID" value="NZ_JACIJS010000006.1"/>
</dbReference>
<dbReference type="InterPro" id="IPR000551">
    <property type="entry name" value="MerR-type_HTH_dom"/>
</dbReference>
<organism evidence="3 4">
    <name type="scientific">Rubricella aquisinus</name>
    <dbReference type="NCBI Taxonomy" id="2028108"/>
    <lineage>
        <taxon>Bacteria</taxon>
        <taxon>Pseudomonadati</taxon>
        <taxon>Pseudomonadota</taxon>
        <taxon>Alphaproteobacteria</taxon>
        <taxon>Rhodobacterales</taxon>
        <taxon>Paracoccaceae</taxon>
        <taxon>Rubricella</taxon>
    </lineage>
</organism>
<dbReference type="AlphaFoldDB" id="A0A840WM35"/>
<feature type="domain" description="HTH merR-type" evidence="2">
    <location>
        <begin position="1"/>
        <end position="70"/>
    </location>
</feature>
<dbReference type="GO" id="GO:0003700">
    <property type="term" value="F:DNA-binding transcription factor activity"/>
    <property type="evidence" value="ECO:0007669"/>
    <property type="project" value="InterPro"/>
</dbReference>
<gene>
    <name evidence="3" type="ORF">FHS89_002145</name>
</gene>
<dbReference type="PANTHER" id="PTHR30204:SF92">
    <property type="entry name" value="HTH-TYPE TRANSCRIPTIONAL REGULATOR ZNTR"/>
    <property type="match status" value="1"/>
</dbReference>
<dbReference type="PANTHER" id="PTHR30204">
    <property type="entry name" value="REDOX-CYCLING DRUG-SENSING TRANSCRIPTIONAL ACTIVATOR SOXR"/>
    <property type="match status" value="1"/>
</dbReference>
<comment type="caution">
    <text evidence="3">The sequence shown here is derived from an EMBL/GenBank/DDBJ whole genome shotgun (WGS) entry which is preliminary data.</text>
</comment>
<dbReference type="Proteomes" id="UP000553766">
    <property type="component" value="Unassembled WGS sequence"/>
</dbReference>
<dbReference type="SUPFAM" id="SSF46955">
    <property type="entry name" value="Putative DNA-binding domain"/>
    <property type="match status" value="1"/>
</dbReference>
<proteinExistence type="predicted"/>
<keyword evidence="1 3" id="KW-0238">DNA-binding</keyword>
<name>A0A840WM35_9RHOB</name>
<dbReference type="Gene3D" id="1.10.1660.10">
    <property type="match status" value="1"/>
</dbReference>
<dbReference type="GO" id="GO:0003677">
    <property type="term" value="F:DNA binding"/>
    <property type="evidence" value="ECO:0007669"/>
    <property type="project" value="UniProtKB-KW"/>
</dbReference>
<protein>
    <submittedName>
        <fullName evidence="3">DNA-binding transcriptional MerR regulator</fullName>
    </submittedName>
</protein>
<dbReference type="InterPro" id="IPR047057">
    <property type="entry name" value="MerR_fam"/>
</dbReference>
<evidence type="ECO:0000313" key="3">
    <source>
        <dbReference type="EMBL" id="MBB5516119.1"/>
    </source>
</evidence>
<evidence type="ECO:0000313" key="4">
    <source>
        <dbReference type="Proteomes" id="UP000553766"/>
    </source>
</evidence>